<reference evidence="3 4" key="1">
    <citation type="submission" date="2019-05" db="EMBL/GenBank/DDBJ databases">
        <authorList>
            <person name="Farhan Ul Haque M."/>
        </authorList>
    </citation>
    <scope>NUCLEOTIDE SEQUENCE [LARGE SCALE GENOMIC DNA]</scope>
    <source>
        <strain evidence="3">2</strain>
    </source>
</reference>
<proteinExistence type="predicted"/>
<evidence type="ECO:0000313" key="4">
    <source>
        <dbReference type="Proteomes" id="UP000485880"/>
    </source>
</evidence>
<name>A0A8B6M6D7_METTU</name>
<feature type="region of interest" description="Disordered" evidence="1">
    <location>
        <begin position="40"/>
        <end position="74"/>
    </location>
</feature>
<dbReference type="InterPro" id="IPR006597">
    <property type="entry name" value="Sel1-like"/>
</dbReference>
<protein>
    <submittedName>
        <fullName evidence="3">Sel1 domain protein repeat-containing protein</fullName>
    </submittedName>
</protein>
<dbReference type="AlphaFoldDB" id="A0A8B6M6D7"/>
<dbReference type="Gene3D" id="1.25.40.10">
    <property type="entry name" value="Tetratricopeptide repeat domain"/>
    <property type="match status" value="2"/>
</dbReference>
<sequence length="350" mass="37789">MSLLPWRRRVKKHNNPALSRLILVLCAGLAQAAYCSDASRAGGRTQQAQDETTEQNKEAAPQPSSPPKADENAPDLAFGAYQRGYYVTALAEAMKRIAANPDDAAAMTLVGELYAQGLGVRRDAKEAVRWYKLASDRGDRQATFRLALANLVGDGTPKDRDEAQKLFEKAAAQDHPGALYNLGVMAIENKGGAAPDFTKAAKLFEQAADLGDSDAAYALGLLYRNGTGVEKSDERAAEWIARSAKDNNVPAEIEYAIMLFNGVGVPKDETAAARLFLKAAARDNPVAQNRAARVLAAGRGLPKDMVEAMKWHILARAAGVKDKWLDGELAKLTPKEKEAVQAAVRQYIGR</sequence>
<keyword evidence="2" id="KW-0732">Signal</keyword>
<evidence type="ECO:0000313" key="3">
    <source>
        <dbReference type="EMBL" id="VTZ50613.1"/>
    </source>
</evidence>
<organism evidence="3 4">
    <name type="scientific">Methylocella tundrae</name>
    <dbReference type="NCBI Taxonomy" id="227605"/>
    <lineage>
        <taxon>Bacteria</taxon>
        <taxon>Pseudomonadati</taxon>
        <taxon>Pseudomonadota</taxon>
        <taxon>Alphaproteobacteria</taxon>
        <taxon>Hyphomicrobiales</taxon>
        <taxon>Beijerinckiaceae</taxon>
        <taxon>Methylocella</taxon>
    </lineage>
</organism>
<feature type="chain" id="PRO_5032912840" evidence="2">
    <location>
        <begin position="33"/>
        <end position="350"/>
    </location>
</feature>
<dbReference type="InterPro" id="IPR011990">
    <property type="entry name" value="TPR-like_helical_dom_sf"/>
</dbReference>
<dbReference type="Proteomes" id="UP000485880">
    <property type="component" value="Unassembled WGS sequence"/>
</dbReference>
<evidence type="ECO:0000256" key="1">
    <source>
        <dbReference type="SAM" id="MobiDB-lite"/>
    </source>
</evidence>
<evidence type="ECO:0000256" key="2">
    <source>
        <dbReference type="SAM" id="SignalP"/>
    </source>
</evidence>
<dbReference type="SUPFAM" id="SSF81901">
    <property type="entry name" value="HCP-like"/>
    <property type="match status" value="2"/>
</dbReference>
<dbReference type="Pfam" id="PF08238">
    <property type="entry name" value="Sel1"/>
    <property type="match status" value="6"/>
</dbReference>
<feature type="signal peptide" evidence="2">
    <location>
        <begin position="1"/>
        <end position="32"/>
    </location>
</feature>
<dbReference type="PANTHER" id="PTHR11102">
    <property type="entry name" value="SEL-1-LIKE PROTEIN"/>
    <property type="match status" value="1"/>
</dbReference>
<dbReference type="PANTHER" id="PTHR11102:SF160">
    <property type="entry name" value="ERAD-ASSOCIATED E3 UBIQUITIN-PROTEIN LIGASE COMPONENT HRD3"/>
    <property type="match status" value="1"/>
</dbReference>
<dbReference type="SMART" id="SM00671">
    <property type="entry name" value="SEL1"/>
    <property type="match status" value="6"/>
</dbReference>
<comment type="caution">
    <text evidence="3">The sequence shown here is derived from an EMBL/GenBank/DDBJ whole genome shotgun (WGS) entry which is preliminary data.</text>
</comment>
<gene>
    <name evidence="3" type="ORF">MPC4_260050</name>
</gene>
<keyword evidence="4" id="KW-1185">Reference proteome</keyword>
<dbReference type="EMBL" id="CABFMQ020000083">
    <property type="protein sequence ID" value="VTZ50613.1"/>
    <property type="molecule type" value="Genomic_DNA"/>
</dbReference>
<accession>A0A8B6M6D7</accession>
<dbReference type="InterPro" id="IPR050767">
    <property type="entry name" value="Sel1_AlgK"/>
</dbReference>